<protein>
    <submittedName>
        <fullName evidence="5">Transcriptional regulator, LuxR family</fullName>
    </submittedName>
</protein>
<proteinExistence type="predicted"/>
<evidence type="ECO:0000313" key="5">
    <source>
        <dbReference type="EMBL" id="SMQ69419.1"/>
    </source>
</evidence>
<dbReference type="Proteomes" id="UP000194474">
    <property type="component" value="Unassembled WGS sequence"/>
</dbReference>
<dbReference type="NCBIfam" id="TIGR00229">
    <property type="entry name" value="sensory_box"/>
    <property type="match status" value="1"/>
</dbReference>
<evidence type="ECO:0000256" key="1">
    <source>
        <dbReference type="ARBA" id="ARBA00023015"/>
    </source>
</evidence>
<dbReference type="Gene3D" id="3.30.450.20">
    <property type="entry name" value="PAS domain"/>
    <property type="match status" value="1"/>
</dbReference>
<dbReference type="Pfam" id="PF00196">
    <property type="entry name" value="GerE"/>
    <property type="match status" value="1"/>
</dbReference>
<dbReference type="InterPro" id="IPR016032">
    <property type="entry name" value="Sig_transdc_resp-reg_C-effctor"/>
</dbReference>
<dbReference type="PROSITE" id="PS50043">
    <property type="entry name" value="HTH_LUXR_2"/>
    <property type="match status" value="1"/>
</dbReference>
<dbReference type="Pfam" id="PF13426">
    <property type="entry name" value="PAS_9"/>
    <property type="match status" value="1"/>
</dbReference>
<keyword evidence="3" id="KW-0804">Transcription</keyword>
<keyword evidence="6" id="KW-1185">Reference proteome</keyword>
<dbReference type="CDD" id="cd00130">
    <property type="entry name" value="PAS"/>
    <property type="match status" value="1"/>
</dbReference>
<gene>
    <name evidence="5" type="ORF">SAMN06295905_1690</name>
</gene>
<dbReference type="PANTHER" id="PTHR44688">
    <property type="entry name" value="DNA-BINDING TRANSCRIPTIONAL ACTIVATOR DEVR_DOSR"/>
    <property type="match status" value="1"/>
</dbReference>
<dbReference type="GO" id="GO:0006355">
    <property type="term" value="P:regulation of DNA-templated transcription"/>
    <property type="evidence" value="ECO:0007669"/>
    <property type="project" value="InterPro"/>
</dbReference>
<dbReference type="AlphaFoldDB" id="A0A1Y6F4G1"/>
<evidence type="ECO:0000313" key="6">
    <source>
        <dbReference type="Proteomes" id="UP000194474"/>
    </source>
</evidence>
<dbReference type="InterPro" id="IPR000792">
    <property type="entry name" value="Tscrpt_reg_LuxR_C"/>
</dbReference>
<dbReference type="CDD" id="cd06170">
    <property type="entry name" value="LuxR_C_like"/>
    <property type="match status" value="1"/>
</dbReference>
<dbReference type="InterPro" id="IPR035965">
    <property type="entry name" value="PAS-like_dom_sf"/>
</dbReference>
<organism evidence="5 6">
    <name type="scientific">Devosia lucknowensis</name>
    <dbReference type="NCBI Taxonomy" id="1096929"/>
    <lineage>
        <taxon>Bacteria</taxon>
        <taxon>Pseudomonadati</taxon>
        <taxon>Pseudomonadota</taxon>
        <taxon>Alphaproteobacteria</taxon>
        <taxon>Hyphomicrobiales</taxon>
        <taxon>Devosiaceae</taxon>
        <taxon>Devosia</taxon>
    </lineage>
</organism>
<evidence type="ECO:0000259" key="4">
    <source>
        <dbReference type="PROSITE" id="PS50043"/>
    </source>
</evidence>
<dbReference type="EMBL" id="FXWK01000001">
    <property type="protein sequence ID" value="SMQ69419.1"/>
    <property type="molecule type" value="Genomic_DNA"/>
</dbReference>
<dbReference type="SMART" id="SM00421">
    <property type="entry name" value="HTH_LUXR"/>
    <property type="match status" value="1"/>
</dbReference>
<dbReference type="PRINTS" id="PR00038">
    <property type="entry name" value="HTHLUXR"/>
</dbReference>
<dbReference type="GO" id="GO:0003677">
    <property type="term" value="F:DNA binding"/>
    <property type="evidence" value="ECO:0007669"/>
    <property type="project" value="UniProtKB-KW"/>
</dbReference>
<dbReference type="PANTHER" id="PTHR44688:SF16">
    <property type="entry name" value="DNA-BINDING TRANSCRIPTIONAL ACTIVATOR DEVR_DOSR"/>
    <property type="match status" value="1"/>
</dbReference>
<evidence type="ECO:0000256" key="3">
    <source>
        <dbReference type="ARBA" id="ARBA00023163"/>
    </source>
</evidence>
<dbReference type="InterPro" id="IPR036388">
    <property type="entry name" value="WH-like_DNA-bd_sf"/>
</dbReference>
<dbReference type="RefSeq" id="WP_244557460.1">
    <property type="nucleotide sequence ID" value="NZ_FXWK01000001.1"/>
</dbReference>
<dbReference type="InterPro" id="IPR000014">
    <property type="entry name" value="PAS"/>
</dbReference>
<name>A0A1Y6F4G1_9HYPH</name>
<dbReference type="SUPFAM" id="SSF46894">
    <property type="entry name" value="C-terminal effector domain of the bipartite response regulators"/>
    <property type="match status" value="1"/>
</dbReference>
<keyword evidence="1" id="KW-0805">Transcription regulation</keyword>
<accession>A0A1Y6F4G1</accession>
<dbReference type="Gene3D" id="1.10.10.10">
    <property type="entry name" value="Winged helix-like DNA-binding domain superfamily/Winged helix DNA-binding domain"/>
    <property type="match status" value="1"/>
</dbReference>
<evidence type="ECO:0000256" key="2">
    <source>
        <dbReference type="ARBA" id="ARBA00023125"/>
    </source>
</evidence>
<dbReference type="SUPFAM" id="SSF55785">
    <property type="entry name" value="PYP-like sensor domain (PAS domain)"/>
    <property type="match status" value="1"/>
</dbReference>
<feature type="domain" description="HTH luxR-type" evidence="4">
    <location>
        <begin position="117"/>
        <end position="182"/>
    </location>
</feature>
<reference evidence="6" key="1">
    <citation type="submission" date="2017-04" db="EMBL/GenBank/DDBJ databases">
        <authorList>
            <person name="Varghese N."/>
            <person name="Submissions S."/>
        </authorList>
    </citation>
    <scope>NUCLEOTIDE SEQUENCE [LARGE SCALE GENOMIC DNA]</scope>
</reference>
<keyword evidence="2" id="KW-0238">DNA-binding</keyword>
<sequence>MASPPIFTLADMPVPMVFATHRIIRDCNAEFAALFGYARQDLVDTSFSRLYPAIADFVRTGEMWRHHLPGGAVYHDERVMAGADGKRFWCRVNGRARDAADPFAAALYCFEPMSRPVSATTLKLTGRQRQIMTLVAQGKTNTDIAREVGLSRRTVEAHRLRLSRSVGVANSAELVAWFLSQPTTLE</sequence>